<proteinExistence type="inferred from homology"/>
<evidence type="ECO:0000256" key="1">
    <source>
        <dbReference type="ARBA" id="ARBA00008138"/>
    </source>
</evidence>
<dbReference type="Proteomes" id="UP000577724">
    <property type="component" value="Unassembled WGS sequence"/>
</dbReference>
<dbReference type="PANTHER" id="PTHR43619:SF2">
    <property type="entry name" value="S-ADENOSYL-L-METHIONINE-DEPENDENT METHYLTRANSFERASES SUPERFAMILY PROTEIN"/>
    <property type="match status" value="1"/>
</dbReference>
<keyword evidence="4" id="KW-0949">S-adenosyl-L-methionine</keyword>
<gene>
    <name evidence="5" type="ORF">HP548_08970</name>
</gene>
<dbReference type="InterPro" id="IPR011610">
    <property type="entry name" value="SAM_mthyl_Trfase_ML2640-like"/>
</dbReference>
<evidence type="ECO:0000313" key="6">
    <source>
        <dbReference type="Proteomes" id="UP000577724"/>
    </source>
</evidence>
<dbReference type="InterPro" id="IPR029063">
    <property type="entry name" value="SAM-dependent_MTases_sf"/>
</dbReference>
<name>A0ABX2MJI9_9BACL</name>
<dbReference type="Gene3D" id="3.40.50.150">
    <property type="entry name" value="Vaccinia Virus protein VP39"/>
    <property type="match status" value="1"/>
</dbReference>
<dbReference type="EC" id="2.1.1.-" evidence="4"/>
<evidence type="ECO:0000256" key="4">
    <source>
        <dbReference type="RuleBase" id="RU362030"/>
    </source>
</evidence>
<dbReference type="InterPro" id="IPR007213">
    <property type="entry name" value="Ppm1/Ppm2/Tcmp"/>
</dbReference>
<dbReference type="EMBL" id="JABMCC010000104">
    <property type="protein sequence ID" value="NUU54213.1"/>
    <property type="molecule type" value="Genomic_DNA"/>
</dbReference>
<comment type="caution">
    <text evidence="5">The sequence shown here is derived from an EMBL/GenBank/DDBJ whole genome shotgun (WGS) entry which is preliminary data.</text>
</comment>
<dbReference type="RefSeq" id="WP_175381448.1">
    <property type="nucleotide sequence ID" value="NZ_CBCRYD010000001.1"/>
</dbReference>
<evidence type="ECO:0000313" key="5">
    <source>
        <dbReference type="EMBL" id="NUU54213.1"/>
    </source>
</evidence>
<organism evidence="5 6">
    <name type="scientific">Paenibacillus taichungensis</name>
    <dbReference type="NCBI Taxonomy" id="484184"/>
    <lineage>
        <taxon>Bacteria</taxon>
        <taxon>Bacillati</taxon>
        <taxon>Bacillota</taxon>
        <taxon>Bacilli</taxon>
        <taxon>Bacillales</taxon>
        <taxon>Paenibacillaceae</taxon>
        <taxon>Paenibacillus</taxon>
    </lineage>
</organism>
<accession>A0ABX2MJI9</accession>
<dbReference type="PANTHER" id="PTHR43619">
    <property type="entry name" value="S-ADENOSYL-L-METHIONINE-DEPENDENT METHYLTRANSFERASE YKTD-RELATED"/>
    <property type="match status" value="1"/>
</dbReference>
<dbReference type="GO" id="GO:0032259">
    <property type="term" value="P:methylation"/>
    <property type="evidence" value="ECO:0007669"/>
    <property type="project" value="UniProtKB-KW"/>
</dbReference>
<comment type="function">
    <text evidence="4">Exhibits S-adenosyl-L-methionine-dependent methyltransferase activity.</text>
</comment>
<evidence type="ECO:0000256" key="2">
    <source>
        <dbReference type="ARBA" id="ARBA00022603"/>
    </source>
</evidence>
<dbReference type="GO" id="GO:0008168">
    <property type="term" value="F:methyltransferase activity"/>
    <property type="evidence" value="ECO:0007669"/>
    <property type="project" value="UniProtKB-KW"/>
</dbReference>
<protein>
    <recommendedName>
        <fullName evidence="4">S-adenosyl-L-methionine-dependent methyltransferase</fullName>
        <ecNumber evidence="4">2.1.1.-</ecNumber>
    </recommendedName>
</protein>
<reference evidence="5 6" key="1">
    <citation type="submission" date="2020-05" db="EMBL/GenBank/DDBJ databases">
        <title>Genome Sequencing of Type Strains.</title>
        <authorList>
            <person name="Lemaire J.F."/>
            <person name="Inderbitzin P."/>
            <person name="Gregorio O.A."/>
            <person name="Collins S.B."/>
            <person name="Wespe N."/>
            <person name="Knight-Connoni V."/>
        </authorList>
    </citation>
    <scope>NUCLEOTIDE SEQUENCE [LARGE SCALE GENOMIC DNA]</scope>
    <source>
        <strain evidence="5 6">DSM 19942</strain>
    </source>
</reference>
<dbReference type="SUPFAM" id="SSF53335">
    <property type="entry name" value="S-adenosyl-L-methionine-dependent methyltransferases"/>
    <property type="match status" value="1"/>
</dbReference>
<evidence type="ECO:0000256" key="3">
    <source>
        <dbReference type="ARBA" id="ARBA00022679"/>
    </source>
</evidence>
<keyword evidence="6" id="KW-1185">Reference proteome</keyword>
<dbReference type="NCBIfam" id="TIGR00027">
    <property type="entry name" value="mthyl_TIGR00027"/>
    <property type="match status" value="1"/>
</dbReference>
<sequence length="304" mass="34449">MKQNESSITSLISAFGRAYHCQYDTPLIFDDYLAKELITPQEFAGIRENMIQGIHFFNPDMAHLIKDDPDEILRWIVQTQLAPTPLARAAYCERVLLHEVALGGTQYVILGAGLDTFAFRYPELKDRLNIIEVDIPVTQQFKRSRLSSAKLPIPSNLHFVAMDLTDKGSLSRLVTEELSSEKSFVSLLGVSFYLTKEDLSRLLQVLFTKLPSGSSIVFDYADEHLFDTKGISNRVDHMIQMAAAGGEPMKSGYAYGKMEALLDEAGLLIYEHLTPEAIQEQYFQDRIDHLRSFETIHFIHAVKK</sequence>
<comment type="similarity">
    <text evidence="1 4">Belongs to the UPF0677 family.</text>
</comment>
<dbReference type="GeneID" id="97130830"/>
<keyword evidence="3" id="KW-0808">Transferase</keyword>
<keyword evidence="2 4" id="KW-0489">Methyltransferase</keyword>
<dbReference type="Pfam" id="PF04072">
    <property type="entry name" value="LCM"/>
    <property type="match status" value="1"/>
</dbReference>